<keyword evidence="3" id="KW-0406">Ion transport</keyword>
<name>A0A644WZH6_9ZZZZ</name>
<evidence type="ECO:0000256" key="1">
    <source>
        <dbReference type="ARBA" id="ARBA00005850"/>
    </source>
</evidence>
<dbReference type="EMBL" id="VSSQ01001531">
    <property type="protein sequence ID" value="MPM09117.1"/>
    <property type="molecule type" value="Genomic_DNA"/>
</dbReference>
<proteinExistence type="inferred from homology"/>
<dbReference type="Pfam" id="PF01813">
    <property type="entry name" value="ATP-synt_D"/>
    <property type="match status" value="1"/>
</dbReference>
<evidence type="ECO:0000256" key="2">
    <source>
        <dbReference type="ARBA" id="ARBA00022448"/>
    </source>
</evidence>
<evidence type="ECO:0000256" key="3">
    <source>
        <dbReference type="ARBA" id="ARBA00023065"/>
    </source>
</evidence>
<dbReference type="HAMAP" id="MF_00271">
    <property type="entry name" value="ATP_synth_D_arch"/>
    <property type="match status" value="1"/>
</dbReference>
<organism evidence="4">
    <name type="scientific">bioreactor metagenome</name>
    <dbReference type="NCBI Taxonomy" id="1076179"/>
    <lineage>
        <taxon>unclassified sequences</taxon>
        <taxon>metagenomes</taxon>
        <taxon>ecological metagenomes</taxon>
    </lineage>
</organism>
<dbReference type="Gene3D" id="1.10.287.3240">
    <property type="match status" value="1"/>
</dbReference>
<dbReference type="PANTHER" id="PTHR11671">
    <property type="entry name" value="V-TYPE ATP SYNTHASE SUBUNIT D"/>
    <property type="match status" value="1"/>
</dbReference>
<sequence>MAAIQVKPTRMELSNLKKRKKVAVRGHKMMKDKRDELVRRFIEYARENKRLRAEVEEKLSRAMKSFVLARASMSGAEIEEALIYPARALDVQAGVEHVLSIQVPKLAISAQEGFTYPYGFATTSADLDMAVQLLAEVLPLLVQLAEIEKACGRLADEIEKTRRRVNALEYVMIPQFTETIRRIQMKLEENERGNLTRLMKTKEMLQEQGR</sequence>
<accession>A0A644WZH6</accession>
<keyword evidence="2" id="KW-0813">Transport</keyword>
<gene>
    <name evidence="4" type="primary">ntpD_7</name>
    <name evidence="4" type="ORF">SDC9_55433</name>
</gene>
<dbReference type="InterPro" id="IPR002699">
    <property type="entry name" value="V_ATPase_D"/>
</dbReference>
<dbReference type="GO" id="GO:0046961">
    <property type="term" value="F:proton-transporting ATPase activity, rotational mechanism"/>
    <property type="evidence" value="ECO:0007669"/>
    <property type="project" value="InterPro"/>
</dbReference>
<protein>
    <submittedName>
        <fullName evidence="4">V-type sodium ATPase subunit D</fullName>
    </submittedName>
</protein>
<evidence type="ECO:0000313" key="4">
    <source>
        <dbReference type="EMBL" id="MPM09117.1"/>
    </source>
</evidence>
<reference evidence="4" key="1">
    <citation type="submission" date="2019-08" db="EMBL/GenBank/DDBJ databases">
        <authorList>
            <person name="Kucharzyk K."/>
            <person name="Murdoch R.W."/>
            <person name="Higgins S."/>
            <person name="Loffler F."/>
        </authorList>
    </citation>
    <scope>NUCLEOTIDE SEQUENCE</scope>
</reference>
<comment type="caution">
    <text evidence="4">The sequence shown here is derived from an EMBL/GenBank/DDBJ whole genome shotgun (WGS) entry which is preliminary data.</text>
</comment>
<dbReference type="NCBIfam" id="TIGR00309">
    <property type="entry name" value="V_ATPase_subD"/>
    <property type="match status" value="1"/>
</dbReference>
<dbReference type="AlphaFoldDB" id="A0A644WZH6"/>
<comment type="similarity">
    <text evidence="1">Belongs to the V-ATPase D subunit family.</text>
</comment>